<accession>A0ACB8DNQ4</accession>
<comment type="caution">
    <text evidence="1">The sequence shown here is derived from an EMBL/GenBank/DDBJ whole genome shotgun (WGS) entry which is preliminary data.</text>
</comment>
<keyword evidence="2" id="KW-1185">Reference proteome</keyword>
<dbReference type="EMBL" id="CM023479">
    <property type="protein sequence ID" value="KAH7973980.1"/>
    <property type="molecule type" value="Genomic_DNA"/>
</dbReference>
<sequence length="405" mass="43006">MSRHKRLQTLKDAIDGFLAGLLDNSIRLAIVKFSKVAEVQHPLMAVNKATVGDFRDAVNNMSTGSGTCIGCALTKALEGLITPDETTIGTASVPVVDGDDTTGLYHRESTPQGRALKANAEVSHRAVTNQLSRLADGAEPDFSQSANSGCFQVSGYGSIIPIQMAFGESINSDTHKPITVGGTSVVIGDDVIAGCPGVSGGTWMLQVKSGIMDQVLVNILVMSQARDISKRPIAASCEASEDIVGKPEDAVIFVDVWKGGKIVIGANVMAVVINKEELGCPAPLHDDGHYPDILRNDGTYSGYFTHFTGAGRPTNPSPVYYDDPSPENYTEIDTLLSDIEPTPPFQRVAGGASFKVVNNLQQADVPPGKIWDLRIVTGHVERDGTPVVTLTWTWPGAHMTHGKGA</sequence>
<name>A0ACB8DNQ4_DERSI</name>
<evidence type="ECO:0000313" key="2">
    <source>
        <dbReference type="Proteomes" id="UP000821865"/>
    </source>
</evidence>
<proteinExistence type="predicted"/>
<dbReference type="Proteomes" id="UP000821865">
    <property type="component" value="Chromosome 10"/>
</dbReference>
<reference evidence="1" key="1">
    <citation type="submission" date="2020-05" db="EMBL/GenBank/DDBJ databases">
        <title>Large-scale comparative analyses of tick genomes elucidate their genetic diversity and vector capacities.</title>
        <authorList>
            <person name="Jia N."/>
            <person name="Wang J."/>
            <person name="Shi W."/>
            <person name="Du L."/>
            <person name="Sun Y."/>
            <person name="Zhan W."/>
            <person name="Jiang J."/>
            <person name="Wang Q."/>
            <person name="Zhang B."/>
            <person name="Ji P."/>
            <person name="Sakyi L.B."/>
            <person name="Cui X."/>
            <person name="Yuan T."/>
            <person name="Jiang B."/>
            <person name="Yang W."/>
            <person name="Lam T.T.-Y."/>
            <person name="Chang Q."/>
            <person name="Ding S."/>
            <person name="Wang X."/>
            <person name="Zhu J."/>
            <person name="Ruan X."/>
            <person name="Zhao L."/>
            <person name="Wei J."/>
            <person name="Que T."/>
            <person name="Du C."/>
            <person name="Cheng J."/>
            <person name="Dai P."/>
            <person name="Han X."/>
            <person name="Huang E."/>
            <person name="Gao Y."/>
            <person name="Liu J."/>
            <person name="Shao H."/>
            <person name="Ye R."/>
            <person name="Li L."/>
            <person name="Wei W."/>
            <person name="Wang X."/>
            <person name="Wang C."/>
            <person name="Yang T."/>
            <person name="Huo Q."/>
            <person name="Li W."/>
            <person name="Guo W."/>
            <person name="Chen H."/>
            <person name="Zhou L."/>
            <person name="Ni X."/>
            <person name="Tian J."/>
            <person name="Zhou Y."/>
            <person name="Sheng Y."/>
            <person name="Liu T."/>
            <person name="Pan Y."/>
            <person name="Xia L."/>
            <person name="Li J."/>
            <person name="Zhao F."/>
            <person name="Cao W."/>
        </authorList>
    </citation>
    <scope>NUCLEOTIDE SEQUENCE</scope>
    <source>
        <strain evidence="1">Dsil-2018</strain>
    </source>
</reference>
<evidence type="ECO:0000313" key="1">
    <source>
        <dbReference type="EMBL" id="KAH7973980.1"/>
    </source>
</evidence>
<gene>
    <name evidence="1" type="ORF">HPB49_008129</name>
</gene>
<organism evidence="1 2">
    <name type="scientific">Dermacentor silvarum</name>
    <name type="common">Tick</name>
    <dbReference type="NCBI Taxonomy" id="543639"/>
    <lineage>
        <taxon>Eukaryota</taxon>
        <taxon>Metazoa</taxon>
        <taxon>Ecdysozoa</taxon>
        <taxon>Arthropoda</taxon>
        <taxon>Chelicerata</taxon>
        <taxon>Arachnida</taxon>
        <taxon>Acari</taxon>
        <taxon>Parasitiformes</taxon>
        <taxon>Ixodida</taxon>
        <taxon>Ixodoidea</taxon>
        <taxon>Ixodidae</taxon>
        <taxon>Rhipicephalinae</taxon>
        <taxon>Dermacentor</taxon>
    </lineage>
</organism>
<protein>
    <submittedName>
        <fullName evidence="1">Uncharacterized protein</fullName>
    </submittedName>
</protein>